<feature type="transmembrane region" description="Helical" evidence="1">
    <location>
        <begin position="127"/>
        <end position="149"/>
    </location>
</feature>
<evidence type="ECO:0000313" key="2">
    <source>
        <dbReference type="Ensembl" id="ENSPCEP00000004302.1"/>
    </source>
</evidence>
<dbReference type="SUPFAM" id="SSF49503">
    <property type="entry name" value="Cupredoxins"/>
    <property type="match status" value="1"/>
</dbReference>
<accession>A0A8C8VFH9</accession>
<proteinExistence type="predicted"/>
<dbReference type="Ensembl" id="ENSPCET00000004439.1">
    <property type="protein sequence ID" value="ENSPCEP00000004302.1"/>
    <property type="gene ID" value="ENSPCEG00000003476.1"/>
</dbReference>
<keyword evidence="3" id="KW-1185">Reference proteome</keyword>
<protein>
    <recommendedName>
        <fullName evidence="4">Plastocyanin-like domain-containing protein</fullName>
    </recommendedName>
</protein>
<dbReference type="InterPro" id="IPR008972">
    <property type="entry name" value="Cupredoxin"/>
</dbReference>
<dbReference type="AlphaFoldDB" id="A0A8C8VFH9"/>
<organism evidence="2 3">
    <name type="scientific">Pelusios castaneus</name>
    <name type="common">West African mud turtle</name>
    <dbReference type="NCBI Taxonomy" id="367368"/>
    <lineage>
        <taxon>Eukaryota</taxon>
        <taxon>Metazoa</taxon>
        <taxon>Chordata</taxon>
        <taxon>Craniata</taxon>
        <taxon>Vertebrata</taxon>
        <taxon>Euteleostomi</taxon>
        <taxon>Archelosauria</taxon>
        <taxon>Testudinata</taxon>
        <taxon>Testudines</taxon>
        <taxon>Pleurodira</taxon>
        <taxon>Pelomedusidae</taxon>
        <taxon>Pelusios</taxon>
    </lineage>
</organism>
<keyword evidence="1" id="KW-0472">Membrane</keyword>
<keyword evidence="1" id="KW-0812">Transmembrane</keyword>
<reference evidence="2" key="2">
    <citation type="submission" date="2025-09" db="UniProtKB">
        <authorList>
            <consortium name="Ensembl"/>
        </authorList>
    </citation>
    <scope>IDENTIFICATION</scope>
</reference>
<reference evidence="2" key="1">
    <citation type="submission" date="2025-08" db="UniProtKB">
        <authorList>
            <consortium name="Ensembl"/>
        </authorList>
    </citation>
    <scope>IDENTIFICATION</scope>
</reference>
<dbReference type="Proteomes" id="UP000694393">
    <property type="component" value="Unplaced"/>
</dbReference>
<evidence type="ECO:0000256" key="1">
    <source>
        <dbReference type="SAM" id="Phobius"/>
    </source>
</evidence>
<name>A0A8C8VFH9_9SAUR</name>
<evidence type="ECO:0008006" key="4">
    <source>
        <dbReference type="Google" id="ProtNLM"/>
    </source>
</evidence>
<keyword evidence="1" id="KW-1133">Transmembrane helix</keyword>
<feature type="transmembrane region" description="Helical" evidence="1">
    <location>
        <begin position="96"/>
        <end position="115"/>
    </location>
</feature>
<evidence type="ECO:0000313" key="3">
    <source>
        <dbReference type="Proteomes" id="UP000694393"/>
    </source>
</evidence>
<sequence length="152" mass="17429">LFFSPCYRHASGFVTRGANRIGRIYKKAVYRQFTDDTYTQEIPKPSWLGFLGPVMKAEEEDIFIVHLRNFASRPYSLHPHGLFYDKDSEGKNQFSAALHLCFFCPLLPCSVLILLPLSYPPSCICHVYFGNIVSLVPYILLSVCIYLFISYS</sequence>
<dbReference type="Gene3D" id="2.60.40.420">
    <property type="entry name" value="Cupredoxins - blue copper proteins"/>
    <property type="match status" value="1"/>
</dbReference>